<accession>A0AAI8SRR8</accession>
<reference evidence="2 3" key="1">
    <citation type="submission" date="2019-09" db="EMBL/GenBank/DDBJ databases">
        <title>Complete genome sequence of Mycobacterium avium subsp. hominissuis strain JP-H-1.</title>
        <authorList>
            <person name="Kinoshita Y."/>
            <person name="Niwa H."/>
            <person name="Uchida-Fujii E."/>
            <person name="Nukada T."/>
        </authorList>
    </citation>
    <scope>NUCLEOTIDE SEQUENCE [LARGE SCALE GENOMIC DNA]</scope>
    <source>
        <strain evidence="2 3">JP-H-1</strain>
    </source>
</reference>
<proteinExistence type="predicted"/>
<protein>
    <submittedName>
        <fullName evidence="2">Uncharacterized protein</fullName>
    </submittedName>
</protein>
<organism evidence="2 3">
    <name type="scientific">Mycobacterium avium subsp. hominissuis</name>
    <dbReference type="NCBI Taxonomy" id="439334"/>
    <lineage>
        <taxon>Bacteria</taxon>
        <taxon>Bacillati</taxon>
        <taxon>Actinomycetota</taxon>
        <taxon>Actinomycetes</taxon>
        <taxon>Mycobacteriales</taxon>
        <taxon>Mycobacteriaceae</taxon>
        <taxon>Mycobacterium</taxon>
        <taxon>Mycobacterium avium complex (MAC)</taxon>
    </lineage>
</organism>
<dbReference type="EMBL" id="AP020326">
    <property type="protein sequence ID" value="BBN50068.1"/>
    <property type="molecule type" value="Genomic_DNA"/>
</dbReference>
<evidence type="ECO:0000313" key="2">
    <source>
        <dbReference type="EMBL" id="BBN50068.1"/>
    </source>
</evidence>
<sequence>MDVDFDVEVVAVSGGAGTVSEHDARARHPSAASAAPRLAAGRRRAVERRAARMKIPQ</sequence>
<feature type="compositionally biased region" description="Low complexity" evidence="1">
    <location>
        <begin position="29"/>
        <end position="39"/>
    </location>
</feature>
<dbReference type="AlphaFoldDB" id="A0AAI8SRR8"/>
<evidence type="ECO:0000313" key="3">
    <source>
        <dbReference type="Proteomes" id="UP000327362"/>
    </source>
</evidence>
<name>A0AAI8SRR8_MYCAV</name>
<feature type="region of interest" description="Disordered" evidence="1">
    <location>
        <begin position="17"/>
        <end position="41"/>
    </location>
</feature>
<evidence type="ECO:0000256" key="1">
    <source>
        <dbReference type="SAM" id="MobiDB-lite"/>
    </source>
</evidence>
<gene>
    <name evidence="2" type="ORF">JPH1_45430</name>
</gene>
<dbReference type="Proteomes" id="UP000327362">
    <property type="component" value="Chromosome"/>
</dbReference>